<feature type="transmembrane region" description="Helical" evidence="6">
    <location>
        <begin position="135"/>
        <end position="153"/>
    </location>
</feature>
<evidence type="ECO:0000256" key="6">
    <source>
        <dbReference type="SAM" id="Phobius"/>
    </source>
</evidence>
<feature type="transmembrane region" description="Helical" evidence="6">
    <location>
        <begin position="217"/>
        <end position="238"/>
    </location>
</feature>
<comment type="similarity">
    <text evidence="2">Belongs to the drug/metabolite transporter (DMT) superfamily. 10 TMS drug/metabolite exporter (DME) (TC 2.A.7.3) family.</text>
</comment>
<dbReference type="OrthoDB" id="9812899at2"/>
<dbReference type="Proteomes" id="UP000278222">
    <property type="component" value="Unassembled WGS sequence"/>
</dbReference>
<sequence>MTFPALAARWSGFAPTTRGLAWFILDQTFLVSTFVLIKWLGAHHSVLQIVFLRLAIGLVVLLPKIVQLGPTGLRTRRLGGHLMRNVCAIVGMYCSYLALTRLPLADATIVSFTGPMIMTILAVLLLGEKVRWRRWSAVLVGFSGVLLIAQPSAGTPLDALGIALFGTFVTCLSVATAKNLLRYEPAMQVTIWYTMLSLVLIAPFGIWAWQWPTAAEWPLFIGVGLLSTAGHYCFLRAYAEAEAGYLAGFGYVRLLFAIVIGYFVFDEVPGEWTLAGAAVILTSAVYIGWREAQLHRRAGPSRGGAPR</sequence>
<name>A0A3N1L050_9PROT</name>
<feature type="transmembrane region" description="Helical" evidence="6">
    <location>
        <begin position="245"/>
        <end position="265"/>
    </location>
</feature>
<comment type="subcellular location">
    <subcellularLocation>
        <location evidence="1">Membrane</location>
        <topology evidence="1">Multi-pass membrane protein</topology>
    </subcellularLocation>
</comment>
<feature type="transmembrane region" description="Helical" evidence="6">
    <location>
        <begin position="20"/>
        <end position="40"/>
    </location>
</feature>
<keyword evidence="9" id="KW-1185">Reference proteome</keyword>
<feature type="transmembrane region" description="Helical" evidence="6">
    <location>
        <begin position="159"/>
        <end position="177"/>
    </location>
</feature>
<dbReference type="GO" id="GO:0016020">
    <property type="term" value="C:membrane"/>
    <property type="evidence" value="ECO:0007669"/>
    <property type="project" value="UniProtKB-SubCell"/>
</dbReference>
<dbReference type="Gene3D" id="1.10.3730.20">
    <property type="match status" value="1"/>
</dbReference>
<evidence type="ECO:0000256" key="2">
    <source>
        <dbReference type="ARBA" id="ARBA00009853"/>
    </source>
</evidence>
<dbReference type="EMBL" id="RJKX01000015">
    <property type="protein sequence ID" value="ROP84310.1"/>
    <property type="molecule type" value="Genomic_DNA"/>
</dbReference>
<evidence type="ECO:0000259" key="7">
    <source>
        <dbReference type="Pfam" id="PF00892"/>
    </source>
</evidence>
<feature type="domain" description="EamA" evidence="7">
    <location>
        <begin position="18"/>
        <end position="149"/>
    </location>
</feature>
<dbReference type="PANTHER" id="PTHR22911:SF6">
    <property type="entry name" value="SOLUTE CARRIER FAMILY 35 MEMBER G1"/>
    <property type="match status" value="1"/>
</dbReference>
<keyword evidence="5 6" id="KW-0472">Membrane</keyword>
<feature type="transmembrane region" description="Helical" evidence="6">
    <location>
        <begin position="104"/>
        <end position="126"/>
    </location>
</feature>
<proteinExistence type="inferred from homology"/>
<dbReference type="Pfam" id="PF00892">
    <property type="entry name" value="EamA"/>
    <property type="match status" value="2"/>
</dbReference>
<keyword evidence="3 6" id="KW-0812">Transmembrane</keyword>
<dbReference type="PANTHER" id="PTHR22911">
    <property type="entry name" value="ACYL-MALONYL CONDENSING ENZYME-RELATED"/>
    <property type="match status" value="1"/>
</dbReference>
<feature type="transmembrane region" description="Helical" evidence="6">
    <location>
        <begin position="271"/>
        <end position="289"/>
    </location>
</feature>
<feature type="transmembrane region" description="Helical" evidence="6">
    <location>
        <begin position="46"/>
        <end position="66"/>
    </location>
</feature>
<feature type="domain" description="EamA" evidence="7">
    <location>
        <begin position="162"/>
        <end position="287"/>
    </location>
</feature>
<keyword evidence="4 6" id="KW-1133">Transmembrane helix</keyword>
<evidence type="ECO:0000256" key="1">
    <source>
        <dbReference type="ARBA" id="ARBA00004141"/>
    </source>
</evidence>
<protein>
    <submittedName>
        <fullName evidence="8">Drug/metabolite transporter (DMT)-like permease</fullName>
    </submittedName>
</protein>
<feature type="transmembrane region" description="Helical" evidence="6">
    <location>
        <begin position="189"/>
        <end position="211"/>
    </location>
</feature>
<reference evidence="8 9" key="1">
    <citation type="submission" date="2018-11" db="EMBL/GenBank/DDBJ databases">
        <title>Genomic Encyclopedia of Type Strains, Phase IV (KMG-IV): sequencing the most valuable type-strain genomes for metagenomic binning, comparative biology and taxonomic classification.</title>
        <authorList>
            <person name="Goeker M."/>
        </authorList>
    </citation>
    <scope>NUCLEOTIDE SEQUENCE [LARGE SCALE GENOMIC DNA]</scope>
    <source>
        <strain evidence="8 9">DSM 5900</strain>
    </source>
</reference>
<accession>A0A3N1L050</accession>
<organism evidence="8 9">
    <name type="scientific">Stella humosa</name>
    <dbReference type="NCBI Taxonomy" id="94"/>
    <lineage>
        <taxon>Bacteria</taxon>
        <taxon>Pseudomonadati</taxon>
        <taxon>Pseudomonadota</taxon>
        <taxon>Alphaproteobacteria</taxon>
        <taxon>Rhodospirillales</taxon>
        <taxon>Stellaceae</taxon>
        <taxon>Stella</taxon>
    </lineage>
</organism>
<evidence type="ECO:0000256" key="5">
    <source>
        <dbReference type="ARBA" id="ARBA00023136"/>
    </source>
</evidence>
<comment type="caution">
    <text evidence="8">The sequence shown here is derived from an EMBL/GenBank/DDBJ whole genome shotgun (WGS) entry which is preliminary data.</text>
</comment>
<gene>
    <name evidence="8" type="ORF">EDC65_3660</name>
</gene>
<dbReference type="SUPFAM" id="SSF103481">
    <property type="entry name" value="Multidrug resistance efflux transporter EmrE"/>
    <property type="match status" value="2"/>
</dbReference>
<dbReference type="InterPro" id="IPR037185">
    <property type="entry name" value="EmrE-like"/>
</dbReference>
<evidence type="ECO:0000256" key="3">
    <source>
        <dbReference type="ARBA" id="ARBA00022692"/>
    </source>
</evidence>
<evidence type="ECO:0000313" key="8">
    <source>
        <dbReference type="EMBL" id="ROP84310.1"/>
    </source>
</evidence>
<dbReference type="AlphaFoldDB" id="A0A3N1L050"/>
<dbReference type="InterPro" id="IPR000620">
    <property type="entry name" value="EamA_dom"/>
</dbReference>
<evidence type="ECO:0000313" key="9">
    <source>
        <dbReference type="Proteomes" id="UP000278222"/>
    </source>
</evidence>
<evidence type="ECO:0000256" key="4">
    <source>
        <dbReference type="ARBA" id="ARBA00022989"/>
    </source>
</evidence>
<dbReference type="RefSeq" id="WP_123692143.1">
    <property type="nucleotide sequence ID" value="NZ_AP019700.1"/>
</dbReference>